<dbReference type="PANTHER" id="PTHR45521:SF2">
    <property type="entry name" value="TRANSDUCIN_WD40 REPEAT-LIKE SUPERFAMILY PROTEIN"/>
    <property type="match status" value="1"/>
</dbReference>
<dbReference type="InterPro" id="IPR036322">
    <property type="entry name" value="WD40_repeat_dom_sf"/>
</dbReference>
<feature type="region of interest" description="Disordered" evidence="2">
    <location>
        <begin position="1"/>
        <end position="34"/>
    </location>
</feature>
<name>F4QAQ7_CACFS</name>
<feature type="compositionally biased region" description="Low complexity" evidence="2">
    <location>
        <begin position="699"/>
        <end position="719"/>
    </location>
</feature>
<accession>F4QAQ7</accession>
<feature type="region of interest" description="Disordered" evidence="2">
    <location>
        <begin position="117"/>
        <end position="208"/>
    </location>
</feature>
<keyword evidence="1" id="KW-0853">WD repeat</keyword>
<dbReference type="STRING" id="1054147.F4QAQ7"/>
<dbReference type="Gene3D" id="2.130.10.10">
    <property type="entry name" value="YVTN repeat-like/Quinoprotein amine dehydrogenase"/>
    <property type="match status" value="1"/>
</dbReference>
<dbReference type="InterPro" id="IPR015943">
    <property type="entry name" value="WD40/YVTN_repeat-like_dom_sf"/>
</dbReference>
<proteinExistence type="predicted"/>
<dbReference type="InterPro" id="IPR001680">
    <property type="entry name" value="WD40_rpt"/>
</dbReference>
<protein>
    <recommendedName>
        <fullName evidence="5">WD40 repeat-containing protein</fullName>
    </recommendedName>
</protein>
<feature type="region of interest" description="Disordered" evidence="2">
    <location>
        <begin position="696"/>
        <end position="726"/>
    </location>
</feature>
<dbReference type="AlphaFoldDB" id="F4QAQ7"/>
<feature type="compositionally biased region" description="Low complexity" evidence="2">
    <location>
        <begin position="123"/>
        <end position="169"/>
    </location>
</feature>
<evidence type="ECO:0000313" key="4">
    <source>
        <dbReference type="Proteomes" id="UP000007797"/>
    </source>
</evidence>
<sequence length="1073" mass="119620">MSNGTTTSSSSSISNTTSSSSSSLSTSSTINSSSSRSDAQSYIVFKGKVNQNSGNFAPMDIHPVHPWLLYTDSDNNIIIQNYVDGQKILNFSITQHEEERREQQTLQKRIPTLASLPNPFALTSTTSSNQSGSLSNVNGSGASTASPTSGTGSVASSGGSPTSNSPTSPLVATNFNTLSPNIGQSQTMHRSPNNTLGRPNIDTSGRSATIGEASDIEKFEKLGQIRFLQFYDRYTRQVKDRKPKTSLGKLNLQSNNQKGSNIGLDDYIVIVADNRIVFLNYHSQRLRDVKIPIFDFKPPTSIEFFSNSPLVAFGGSDATVRLWNVDKWELERPLVGGHQKTNASIVRMRAIELEGDFLASSGSDGVTCIWNIRTGTIAAQFPKLHDIIDLAYDHFNNHLLALTGQDRMIVQYDFATLREVARISCGKRDFQSIDISYHPRFQHTDLLLSSKSPAQIVFMSRTPSTGAKEHLIDFDQLIGSKKEKMKLYKVIQHPVLPHLHFCWVNRNVYLISTMATSIPNFAATNSIDNSMVYFPNQGFLNSLPLSNIVTSEKTIIKQVALPTNEPYRIEISTHGKYLSIFSLFSGTYVVYEIGTFKQIEKGSSLDIAWSGRGKDGSEKFGRLERIFEAADPVKKKKLLSLSVKKPKEVETASKILLKTKEFSTNISQELLLHTNDDRMMSGLLLGIYSRECKDGAGSGSTSTSSSSSSSPTGSSTSVSQETPIQPTAEEVESKSFQLYDWWTLQPIGDSLPPPLKVYWDLNQTHCVFAYTHYFCVFKLRPSIHLLSRWPITLTSALWHNNTLFFTTPNDIQCLFPHKHESAPLILSSSSGVTFPEDLYDNSSGSLANYKPNQTFSLLPQYRPFGSIALVGISNEALIAVDPNYRFYSFPLTHYLLKFFMLVQQEMIESAVKCASMVDPKYHYLMAKFLTVRGHPQECLTLGGISNYLKFLICINNEAYESSLELVQLLADTYRSHQTLSTTDNIPPEDNSLSYLARKCIDIGHLCQSKNDIECSQRAFKIATTLDPHAAYQELALHYCHHGKKKELLELQQSIQQRYPIEYNLISLLLENSN</sequence>
<feature type="repeat" description="WD" evidence="1">
    <location>
        <begin position="300"/>
        <end position="326"/>
    </location>
</feature>
<keyword evidence="4" id="KW-1185">Reference proteome</keyword>
<dbReference type="PROSITE" id="PS50082">
    <property type="entry name" value="WD_REPEATS_2"/>
    <property type="match status" value="1"/>
</dbReference>
<evidence type="ECO:0000256" key="2">
    <source>
        <dbReference type="SAM" id="MobiDB-lite"/>
    </source>
</evidence>
<reference evidence="4" key="1">
    <citation type="journal article" date="2011" name="Genome Res.">
        <title>Phylogeny-wide analysis of social amoeba genomes highlights ancient origins for complex intercellular communication.</title>
        <authorList>
            <person name="Heidel A.J."/>
            <person name="Lawal H.M."/>
            <person name="Felder M."/>
            <person name="Schilde C."/>
            <person name="Helps N.R."/>
            <person name="Tunggal B."/>
            <person name="Rivero F."/>
            <person name="John U."/>
            <person name="Schleicher M."/>
            <person name="Eichinger L."/>
            <person name="Platzer M."/>
            <person name="Noegel A.A."/>
            <person name="Schaap P."/>
            <person name="Gloeckner G."/>
        </authorList>
    </citation>
    <scope>NUCLEOTIDE SEQUENCE [LARGE SCALE GENOMIC DNA]</scope>
    <source>
        <strain evidence="4">SH3</strain>
    </source>
</reference>
<organism evidence="3 4">
    <name type="scientific">Cavenderia fasciculata</name>
    <name type="common">Slime mold</name>
    <name type="synonym">Dictyostelium fasciculatum</name>
    <dbReference type="NCBI Taxonomy" id="261658"/>
    <lineage>
        <taxon>Eukaryota</taxon>
        <taxon>Amoebozoa</taxon>
        <taxon>Evosea</taxon>
        <taxon>Eumycetozoa</taxon>
        <taxon>Dictyostelia</taxon>
        <taxon>Acytosteliales</taxon>
        <taxon>Cavenderiaceae</taxon>
        <taxon>Cavenderia</taxon>
    </lineage>
</organism>
<dbReference type="SUPFAM" id="SSF50978">
    <property type="entry name" value="WD40 repeat-like"/>
    <property type="match status" value="1"/>
</dbReference>
<dbReference type="GeneID" id="14867402"/>
<dbReference type="PANTHER" id="PTHR45521">
    <property type="entry name" value="TSET COMPLEX MEMBER TSTF"/>
    <property type="match status" value="1"/>
</dbReference>
<dbReference type="SMART" id="SM00320">
    <property type="entry name" value="WD40"/>
    <property type="match status" value="3"/>
</dbReference>
<dbReference type="OrthoDB" id="509637at2759"/>
<dbReference type="KEGG" id="dfa:DFA_10619"/>
<dbReference type="Proteomes" id="UP000007797">
    <property type="component" value="Unassembled WGS sequence"/>
</dbReference>
<dbReference type="InterPro" id="IPR053290">
    <property type="entry name" value="TSET_complex_member"/>
</dbReference>
<feature type="compositionally biased region" description="Polar residues" evidence="2">
    <location>
        <begin position="170"/>
        <end position="207"/>
    </location>
</feature>
<dbReference type="EMBL" id="GL883026">
    <property type="protein sequence ID" value="EGG15776.1"/>
    <property type="molecule type" value="Genomic_DNA"/>
</dbReference>
<dbReference type="RefSeq" id="XP_004354523.1">
    <property type="nucleotide sequence ID" value="XM_004354471.1"/>
</dbReference>
<gene>
    <name evidence="3" type="ORF">DFA_10619</name>
</gene>
<evidence type="ECO:0008006" key="5">
    <source>
        <dbReference type="Google" id="ProtNLM"/>
    </source>
</evidence>
<dbReference type="OMA" id="VECVFVD"/>
<dbReference type="Pfam" id="PF00400">
    <property type="entry name" value="WD40"/>
    <property type="match status" value="1"/>
</dbReference>
<evidence type="ECO:0000256" key="1">
    <source>
        <dbReference type="PROSITE-ProRule" id="PRU00221"/>
    </source>
</evidence>
<evidence type="ECO:0000313" key="3">
    <source>
        <dbReference type="EMBL" id="EGG15776.1"/>
    </source>
</evidence>